<organism evidence="2 3">
    <name type="scientific">Owenia fusiformis</name>
    <name type="common">Polychaete worm</name>
    <dbReference type="NCBI Taxonomy" id="6347"/>
    <lineage>
        <taxon>Eukaryota</taxon>
        <taxon>Metazoa</taxon>
        <taxon>Spiralia</taxon>
        <taxon>Lophotrochozoa</taxon>
        <taxon>Annelida</taxon>
        <taxon>Polychaeta</taxon>
        <taxon>Sedentaria</taxon>
        <taxon>Canalipalpata</taxon>
        <taxon>Sabellida</taxon>
        <taxon>Oweniida</taxon>
        <taxon>Oweniidae</taxon>
        <taxon>Owenia</taxon>
    </lineage>
</organism>
<name>A0A8S4NAK9_OWEFU</name>
<feature type="region of interest" description="Disordered" evidence="1">
    <location>
        <begin position="1"/>
        <end position="32"/>
    </location>
</feature>
<comment type="caution">
    <text evidence="2">The sequence shown here is derived from an EMBL/GenBank/DDBJ whole genome shotgun (WGS) entry which is preliminary data.</text>
</comment>
<keyword evidence="3" id="KW-1185">Reference proteome</keyword>
<dbReference type="Proteomes" id="UP000749559">
    <property type="component" value="Unassembled WGS sequence"/>
</dbReference>
<gene>
    <name evidence="2" type="ORF">OFUS_LOCUS4390</name>
</gene>
<evidence type="ECO:0000313" key="3">
    <source>
        <dbReference type="Proteomes" id="UP000749559"/>
    </source>
</evidence>
<accession>A0A8S4NAK9</accession>
<sequence>GNVFPPEETNNSGNQRKRRRSSGLQTGHSRYKKRLKIAPTVTTSDAGCTKATTNDKSLKTPINANAKAIRSARKMHQRKEKSQKLEKHCLNNHTYTSHETGDN</sequence>
<feature type="non-terminal residue" evidence="2">
    <location>
        <position position="1"/>
    </location>
</feature>
<proteinExistence type="predicted"/>
<dbReference type="AlphaFoldDB" id="A0A8S4NAK9"/>
<reference evidence="2" key="1">
    <citation type="submission" date="2022-03" db="EMBL/GenBank/DDBJ databases">
        <authorList>
            <person name="Martin C."/>
        </authorList>
    </citation>
    <scope>NUCLEOTIDE SEQUENCE</scope>
</reference>
<evidence type="ECO:0000256" key="1">
    <source>
        <dbReference type="SAM" id="MobiDB-lite"/>
    </source>
</evidence>
<evidence type="ECO:0000313" key="2">
    <source>
        <dbReference type="EMBL" id="CAH1777335.1"/>
    </source>
</evidence>
<dbReference type="EMBL" id="CAIIXF020000002">
    <property type="protein sequence ID" value="CAH1777335.1"/>
    <property type="molecule type" value="Genomic_DNA"/>
</dbReference>
<protein>
    <submittedName>
        <fullName evidence="2">Uncharacterized protein</fullName>
    </submittedName>
</protein>